<dbReference type="PANTHER" id="PTHR12585">
    <property type="entry name" value="SCC1 / RAD21 FAMILY MEMBER"/>
    <property type="match status" value="1"/>
</dbReference>
<dbReference type="Proteomes" id="UP000018144">
    <property type="component" value="Unassembled WGS sequence"/>
</dbReference>
<evidence type="ECO:0000256" key="3">
    <source>
        <dbReference type="SAM" id="MobiDB-lite"/>
    </source>
</evidence>
<evidence type="ECO:0000313" key="6">
    <source>
        <dbReference type="Proteomes" id="UP000018144"/>
    </source>
</evidence>
<dbReference type="GO" id="GO:0005634">
    <property type="term" value="C:nucleus"/>
    <property type="evidence" value="ECO:0007669"/>
    <property type="project" value="UniProtKB-SubCell"/>
</dbReference>
<feature type="domain" description="Rad21/Rec8-like protein N-terminal" evidence="4">
    <location>
        <begin position="1"/>
        <end position="101"/>
    </location>
</feature>
<dbReference type="PANTHER" id="PTHR12585:SF69">
    <property type="entry name" value="FI11703P"/>
    <property type="match status" value="1"/>
</dbReference>
<dbReference type="eggNOG" id="KOG1213">
    <property type="taxonomic scope" value="Eukaryota"/>
</dbReference>
<dbReference type="OrthoDB" id="10071381at2759"/>
<gene>
    <name evidence="5" type="ORF">PCON_13488</name>
</gene>
<dbReference type="GO" id="GO:0030892">
    <property type="term" value="C:mitotic cohesin complex"/>
    <property type="evidence" value="ECO:0007669"/>
    <property type="project" value="TreeGrafter"/>
</dbReference>
<dbReference type="CDD" id="cd21788">
    <property type="entry name" value="Rad21_Rec8_M_SpRad21p-like"/>
    <property type="match status" value="1"/>
</dbReference>
<organism evidence="5 6">
    <name type="scientific">Pyronema omphalodes (strain CBS 100304)</name>
    <name type="common">Pyronema confluens</name>
    <dbReference type="NCBI Taxonomy" id="1076935"/>
    <lineage>
        <taxon>Eukaryota</taxon>
        <taxon>Fungi</taxon>
        <taxon>Dikarya</taxon>
        <taxon>Ascomycota</taxon>
        <taxon>Pezizomycotina</taxon>
        <taxon>Pezizomycetes</taxon>
        <taxon>Pezizales</taxon>
        <taxon>Pyronemataceae</taxon>
        <taxon>Pyronema</taxon>
    </lineage>
</organism>
<keyword evidence="6" id="KW-1185">Reference proteome</keyword>
<dbReference type="EMBL" id="HF935906">
    <property type="protein sequence ID" value="CCX32637.1"/>
    <property type="molecule type" value="Genomic_DNA"/>
</dbReference>
<protein>
    <submittedName>
        <fullName evidence="5">Similar to Cohesin subunit rad21 acc. no. P30776</fullName>
    </submittedName>
</protein>
<evidence type="ECO:0000256" key="1">
    <source>
        <dbReference type="ARBA" id="ARBA00004123"/>
    </source>
</evidence>
<name>U4LM17_PYROM</name>
<dbReference type="Pfam" id="PF04825">
    <property type="entry name" value="Rad21_Rec8_N"/>
    <property type="match status" value="1"/>
</dbReference>
<dbReference type="OMA" id="HTDLYEP"/>
<evidence type="ECO:0000259" key="4">
    <source>
        <dbReference type="Pfam" id="PF04825"/>
    </source>
</evidence>
<accession>U4LM17</accession>
<keyword evidence="2" id="KW-0539">Nucleus</keyword>
<dbReference type="GO" id="GO:0003682">
    <property type="term" value="F:chromatin binding"/>
    <property type="evidence" value="ECO:0007669"/>
    <property type="project" value="TreeGrafter"/>
</dbReference>
<dbReference type="GO" id="GO:1990414">
    <property type="term" value="P:replication-born double-strand break repair via sister chromatid exchange"/>
    <property type="evidence" value="ECO:0007669"/>
    <property type="project" value="TreeGrafter"/>
</dbReference>
<dbReference type="InterPro" id="IPR006910">
    <property type="entry name" value="Rad21_Rec8_N"/>
</dbReference>
<dbReference type="InterPro" id="IPR039781">
    <property type="entry name" value="Rad21/Rec8-like"/>
</dbReference>
<reference evidence="5 6" key="1">
    <citation type="journal article" date="2013" name="PLoS Genet.">
        <title>The genome and development-dependent transcriptomes of Pyronema confluens: a window into fungal evolution.</title>
        <authorList>
            <person name="Traeger S."/>
            <person name="Altegoer F."/>
            <person name="Freitag M."/>
            <person name="Gabaldon T."/>
            <person name="Kempken F."/>
            <person name="Kumar A."/>
            <person name="Marcet-Houben M."/>
            <person name="Poggeler S."/>
            <person name="Stajich J.E."/>
            <person name="Nowrousian M."/>
        </authorList>
    </citation>
    <scope>NUCLEOTIDE SEQUENCE [LARGE SCALE GENOMIC DNA]</scope>
    <source>
        <strain evidence="6">CBS 100304</strain>
        <tissue evidence="5">Vegetative mycelium</tissue>
    </source>
</reference>
<dbReference type="GO" id="GO:0007064">
    <property type="term" value="P:mitotic sister chromatid cohesion"/>
    <property type="evidence" value="ECO:0007669"/>
    <property type="project" value="TreeGrafter"/>
</dbReference>
<dbReference type="STRING" id="1076935.U4LM17"/>
<feature type="compositionally biased region" description="Polar residues" evidence="3">
    <location>
        <begin position="320"/>
        <end position="332"/>
    </location>
</feature>
<dbReference type="AlphaFoldDB" id="U4LM17"/>
<feature type="region of interest" description="Disordered" evidence="3">
    <location>
        <begin position="285"/>
        <end position="346"/>
    </location>
</feature>
<evidence type="ECO:0000313" key="5">
    <source>
        <dbReference type="EMBL" id="CCX32637.1"/>
    </source>
</evidence>
<sequence length="696" mass="78117">MFYSDVLLSKTGPLARVWLSANLERKLSKTHILQSNIQNSVEEIVKHDQAPMALRLSGQLLLGVVRIYSRKTRYLLEDCNESLMKIKMAFRPGNVDLPAGAISHTSAQLTLPDAITEMDLLLPDPTLEFDLGNLLDDLPAQPGHQRKNADITLDSGSFISSMGQARAYDHDEDLQLEEDLLDIDIGEDRDIGVENLLGGSDSMEIGRDAPLARDIAEDLFDQSRMSLDLGLDTPKRQLSVAPALEQELDLGLDDDPMDFGRGGMDIDFEGDTTIQPPAEITPVAEKTAEPAPALSEVAEEPEAEAAAAATPKPAAREASPASTARPSESRQATLEPAAEPNDTTFQMDAEDLRMPSEEVETAHARATNPRKRKLIIDAITNLKTSDIRQQQEDRSNIVKQPTFMPRDPTLLALVSLAKTGGLARSVFFPKNIAPELANLLSPAFVKQQADLKRKRDAVAGVEEEVEGKRPSPPKVARLELDEEEEMEEEQPLEFQQEEEIQDEMMEFPQDLEIPMMPEEVDESFAPRREATASPAPEILPQGDITAEQYASLDLPPAEEETDVPHVISRETRHAVHVLREQFSEPKSGSKKSDKKTVHFHQLLPPKQTTKSDATKMFLRCWCWQRKMLWRYIRLRVLVALRLDRRRDFGGLGRRRRIVSRLRMRRSRRGMRRRAGRGDNLTWRWERGGLRELTPGS</sequence>
<feature type="compositionally biased region" description="Low complexity" evidence="3">
    <location>
        <begin position="304"/>
        <end position="318"/>
    </location>
</feature>
<proteinExistence type="predicted"/>
<evidence type="ECO:0000256" key="2">
    <source>
        <dbReference type="ARBA" id="ARBA00023242"/>
    </source>
</evidence>
<comment type="subcellular location">
    <subcellularLocation>
        <location evidence="1">Nucleus</location>
    </subcellularLocation>
</comment>